<dbReference type="OrthoDB" id="5651975at2"/>
<keyword evidence="3" id="KW-1185">Reference proteome</keyword>
<sequence length="426" mass="45944">MARRNALLGLTTLLLSSTYLHAADLPSKVVAPVVPASCKVEITFPSYGGIIKQNPNPACLTIGGLGEIYVGGAVSGYFYTQNNQFPAAFAPPGINADRAARADFSNLMGFIQKADGPLQFYAAFGAYTIPGLGAPIYSAIEQNDLLYSPVPIVFGKYVFNDNFSIQGGRMPTLIGSELPFTFQNLNISRGLLFNQENVINQGVQVNYSDGPWSASFAATDGFYSGEINWITGAIVYKIDAANTVGINGGTHFSSTTNFDSVTRRGLRYQFATPQTLQNSSIVSANYTYANGPVIISPYIQYTNVERNDFLGLAGAETFGAAVLASYAFTDNFAVAGRVEYITQSGNRANFPVQTSVLYGPGSSALSFTITPTFTFDRYFLRGEFSTVQLYDITRGDLAFGTLGTGFGRTGNRTSQERYMIETGITF</sequence>
<dbReference type="InterPro" id="IPR011486">
    <property type="entry name" value="BBP2"/>
</dbReference>
<dbReference type="AlphaFoldDB" id="A0A1I2VT75"/>
<gene>
    <name evidence="2" type="ORF">SAMN05192565_11762</name>
</gene>
<dbReference type="Pfam" id="PF07642">
    <property type="entry name" value="BBP2"/>
    <property type="match status" value="1"/>
</dbReference>
<evidence type="ECO:0000313" key="3">
    <source>
        <dbReference type="Proteomes" id="UP000199229"/>
    </source>
</evidence>
<protein>
    <submittedName>
        <fullName evidence="2">Putative beta-barrel porin-2, OmpL-like. bbp2</fullName>
    </submittedName>
</protein>
<feature type="signal peptide" evidence="1">
    <location>
        <begin position="1"/>
        <end position="22"/>
    </location>
</feature>
<evidence type="ECO:0000313" key="2">
    <source>
        <dbReference type="EMBL" id="SFG92505.1"/>
    </source>
</evidence>
<feature type="chain" id="PRO_5011744595" evidence="1">
    <location>
        <begin position="23"/>
        <end position="426"/>
    </location>
</feature>
<accession>A0A1I2VT75</accession>
<dbReference type="EMBL" id="FOPM01000017">
    <property type="protein sequence ID" value="SFG92505.1"/>
    <property type="molecule type" value="Genomic_DNA"/>
</dbReference>
<dbReference type="Proteomes" id="UP000199229">
    <property type="component" value="Unassembled WGS sequence"/>
</dbReference>
<evidence type="ECO:0000256" key="1">
    <source>
        <dbReference type="SAM" id="SignalP"/>
    </source>
</evidence>
<keyword evidence="1" id="KW-0732">Signal</keyword>
<dbReference type="STRING" id="582675.SAMN05192565_11762"/>
<reference evidence="3" key="1">
    <citation type="submission" date="2016-10" db="EMBL/GenBank/DDBJ databases">
        <authorList>
            <person name="Varghese N."/>
            <person name="Submissions S."/>
        </authorList>
    </citation>
    <scope>NUCLEOTIDE SEQUENCE [LARGE SCALE GENOMIC DNA]</scope>
    <source>
        <strain evidence="3">Gh-105</strain>
    </source>
</reference>
<name>A0A1I2VT75_9HYPH</name>
<dbReference type="RefSeq" id="WP_091973192.1">
    <property type="nucleotide sequence ID" value="NZ_FOPM01000017.1"/>
</dbReference>
<organism evidence="2 3">
    <name type="scientific">Methylobacterium gossipiicola</name>
    <dbReference type="NCBI Taxonomy" id="582675"/>
    <lineage>
        <taxon>Bacteria</taxon>
        <taxon>Pseudomonadati</taxon>
        <taxon>Pseudomonadota</taxon>
        <taxon>Alphaproteobacteria</taxon>
        <taxon>Hyphomicrobiales</taxon>
        <taxon>Methylobacteriaceae</taxon>
        <taxon>Methylobacterium</taxon>
    </lineage>
</organism>
<proteinExistence type="predicted"/>